<organism evidence="1 2">
    <name type="scientific">Paxillus rubicundulus Ve08.2h10</name>
    <dbReference type="NCBI Taxonomy" id="930991"/>
    <lineage>
        <taxon>Eukaryota</taxon>
        <taxon>Fungi</taxon>
        <taxon>Dikarya</taxon>
        <taxon>Basidiomycota</taxon>
        <taxon>Agaricomycotina</taxon>
        <taxon>Agaricomycetes</taxon>
        <taxon>Agaricomycetidae</taxon>
        <taxon>Boletales</taxon>
        <taxon>Paxilineae</taxon>
        <taxon>Paxillaceae</taxon>
        <taxon>Paxillus</taxon>
    </lineage>
</organism>
<sequence>MRSLSPTHTRQAYKFIRLELADRSNQATRTGGEQCWAKSSASNVRPFPWGINLSLEFGYDTCSWTLVFAETCSRGHFSKLQDTMCDPEHHATDCDSGSCMATVWHTREAMSLVSM</sequence>
<dbReference type="HOGENOM" id="CLU_2109809_0_0_1"/>
<dbReference type="EMBL" id="KN825217">
    <property type="protein sequence ID" value="KIK93062.1"/>
    <property type="molecule type" value="Genomic_DNA"/>
</dbReference>
<protein>
    <submittedName>
        <fullName evidence="1">Uncharacterized protein</fullName>
    </submittedName>
</protein>
<dbReference type="AlphaFoldDB" id="A0A0D0D806"/>
<proteinExistence type="predicted"/>
<dbReference type="InParanoid" id="A0A0D0D806"/>
<name>A0A0D0D806_9AGAM</name>
<accession>A0A0D0D806</accession>
<evidence type="ECO:0000313" key="2">
    <source>
        <dbReference type="Proteomes" id="UP000054538"/>
    </source>
</evidence>
<gene>
    <name evidence="1" type="ORF">PAXRUDRAFT_536277</name>
</gene>
<dbReference type="Proteomes" id="UP000054538">
    <property type="component" value="Unassembled WGS sequence"/>
</dbReference>
<reference evidence="1 2" key="1">
    <citation type="submission" date="2014-04" db="EMBL/GenBank/DDBJ databases">
        <authorList>
            <consortium name="DOE Joint Genome Institute"/>
            <person name="Kuo A."/>
            <person name="Kohler A."/>
            <person name="Jargeat P."/>
            <person name="Nagy L.G."/>
            <person name="Floudas D."/>
            <person name="Copeland A."/>
            <person name="Barry K.W."/>
            <person name="Cichocki N."/>
            <person name="Veneault-Fourrey C."/>
            <person name="LaButti K."/>
            <person name="Lindquist E.A."/>
            <person name="Lipzen A."/>
            <person name="Lundell T."/>
            <person name="Morin E."/>
            <person name="Murat C."/>
            <person name="Sun H."/>
            <person name="Tunlid A."/>
            <person name="Henrissat B."/>
            <person name="Grigoriev I.V."/>
            <person name="Hibbett D.S."/>
            <person name="Martin F."/>
            <person name="Nordberg H.P."/>
            <person name="Cantor M.N."/>
            <person name="Hua S.X."/>
        </authorList>
    </citation>
    <scope>NUCLEOTIDE SEQUENCE [LARGE SCALE GENOMIC DNA]</scope>
    <source>
        <strain evidence="1 2">Ve08.2h10</strain>
    </source>
</reference>
<evidence type="ECO:0000313" key="1">
    <source>
        <dbReference type="EMBL" id="KIK93062.1"/>
    </source>
</evidence>
<keyword evidence="2" id="KW-1185">Reference proteome</keyword>
<reference evidence="2" key="2">
    <citation type="submission" date="2015-01" db="EMBL/GenBank/DDBJ databases">
        <title>Evolutionary Origins and Diversification of the Mycorrhizal Mutualists.</title>
        <authorList>
            <consortium name="DOE Joint Genome Institute"/>
            <consortium name="Mycorrhizal Genomics Consortium"/>
            <person name="Kohler A."/>
            <person name="Kuo A."/>
            <person name="Nagy L.G."/>
            <person name="Floudas D."/>
            <person name="Copeland A."/>
            <person name="Barry K.W."/>
            <person name="Cichocki N."/>
            <person name="Veneault-Fourrey C."/>
            <person name="LaButti K."/>
            <person name="Lindquist E.A."/>
            <person name="Lipzen A."/>
            <person name="Lundell T."/>
            <person name="Morin E."/>
            <person name="Murat C."/>
            <person name="Riley R."/>
            <person name="Ohm R."/>
            <person name="Sun H."/>
            <person name="Tunlid A."/>
            <person name="Henrissat B."/>
            <person name="Grigoriev I.V."/>
            <person name="Hibbett D.S."/>
            <person name="Martin F."/>
        </authorList>
    </citation>
    <scope>NUCLEOTIDE SEQUENCE [LARGE SCALE GENOMIC DNA]</scope>
    <source>
        <strain evidence="2">Ve08.2h10</strain>
    </source>
</reference>